<dbReference type="RefSeq" id="WP_152586853.1">
    <property type="nucleotide sequence ID" value="NZ_CP045423.1"/>
</dbReference>
<evidence type="ECO:0000313" key="1">
    <source>
        <dbReference type="EMBL" id="QFU17217.1"/>
    </source>
</evidence>
<accession>A0A5P9JX96</accession>
<dbReference type="Proteomes" id="UP000325614">
    <property type="component" value="Chromosome"/>
</dbReference>
<proteinExistence type="predicted"/>
<organism evidence="1 2">
    <name type="scientific">Microvirga thermotolerans</name>
    <dbReference type="NCBI Taxonomy" id="2651334"/>
    <lineage>
        <taxon>Bacteria</taxon>
        <taxon>Pseudomonadati</taxon>
        <taxon>Pseudomonadota</taxon>
        <taxon>Alphaproteobacteria</taxon>
        <taxon>Hyphomicrobiales</taxon>
        <taxon>Methylobacteriaceae</taxon>
        <taxon>Microvirga</taxon>
    </lineage>
</organism>
<dbReference type="Gene3D" id="3.10.450.530">
    <property type="entry name" value="Ribonuclease toxin, BrnT, of type II toxin-antitoxin system"/>
    <property type="match status" value="1"/>
</dbReference>
<dbReference type="InterPro" id="IPR038573">
    <property type="entry name" value="BrnT_sf"/>
</dbReference>
<dbReference type="Pfam" id="PF04365">
    <property type="entry name" value="BrnT_toxin"/>
    <property type="match status" value="1"/>
</dbReference>
<dbReference type="EMBL" id="CP045423">
    <property type="protein sequence ID" value="QFU17217.1"/>
    <property type="molecule type" value="Genomic_DNA"/>
</dbReference>
<reference evidence="1 2" key="1">
    <citation type="submission" date="2019-10" db="EMBL/GenBank/DDBJ databases">
        <title>Isolation, Identification of Microvirga thermotolerans HR1, a novel thermophilic bacterium and Comparative Genomics of the genus Microvirga.</title>
        <authorList>
            <person name="Li J."/>
            <person name="Zhang W."/>
            <person name="Lin M."/>
            <person name="Wang J."/>
        </authorList>
    </citation>
    <scope>NUCLEOTIDE SEQUENCE [LARGE SCALE GENOMIC DNA]</scope>
    <source>
        <strain evidence="1 2">HR1</strain>
    </source>
</reference>
<name>A0A5P9JX96_9HYPH</name>
<protein>
    <submittedName>
        <fullName evidence="1">BrnT family toxin</fullName>
    </submittedName>
</protein>
<dbReference type="KEGG" id="mico:GDR74_13855"/>
<sequence>MQHKYTWDEPKRVSNIEKHGIDFQDAVEVFSDPDALSFRSSAEHNEDRYLTIGRCNGRVITVVFTWRDEAIRLISARAARKEERQRYGP</sequence>
<dbReference type="AlphaFoldDB" id="A0A5P9JX96"/>
<dbReference type="InterPro" id="IPR007460">
    <property type="entry name" value="BrnT_toxin"/>
</dbReference>
<keyword evidence="2" id="KW-1185">Reference proteome</keyword>
<evidence type="ECO:0000313" key="2">
    <source>
        <dbReference type="Proteomes" id="UP000325614"/>
    </source>
</evidence>
<gene>
    <name evidence="1" type="ORF">GDR74_13855</name>
</gene>